<sequence length="291" mass="33341">MPHYGYETVEENKIFFREAGDPSNPAIVLLHGFPHSSHQYRDLITLLADDFYLIAPDYPGFGASDYPSRDEYTYTFDNIADTVDTFLEQKGVDEYSLFIQDYGAPVGLRIATEHPERVQAIITQNGNVYEEGLNEGAWAPIMQLWEEGRGQNAELEATIAKNVFSLEGLRWQYTHGTRNPDAILPDNWILDHQRLSRPGQHEVQLDLFYDYRNNVAKYPEWQAYLREEQPPVLVVWGKNDAFFPAPGAEAFKRDVKDLDFNLLDTGHFALEEDAELISGKVRAFFAARNID</sequence>
<accession>A0ABS6SMJ1</accession>
<proteinExistence type="predicted"/>
<feature type="domain" description="AB hydrolase-1" evidence="2">
    <location>
        <begin position="25"/>
        <end position="273"/>
    </location>
</feature>
<dbReference type="EMBL" id="JAGSPB010000002">
    <property type="protein sequence ID" value="MBV7266269.1"/>
    <property type="molecule type" value="Genomic_DNA"/>
</dbReference>
<evidence type="ECO:0000313" key="3">
    <source>
        <dbReference type="EMBL" id="MBV7266269.1"/>
    </source>
</evidence>
<gene>
    <name evidence="3" type="ORF">KCG45_08770</name>
</gene>
<comment type="caution">
    <text evidence="3">The sequence shown here is derived from an EMBL/GenBank/DDBJ whole genome shotgun (WGS) entry which is preliminary data.</text>
</comment>
<dbReference type="Proteomes" id="UP000699975">
    <property type="component" value="Unassembled WGS sequence"/>
</dbReference>
<dbReference type="Pfam" id="PF00561">
    <property type="entry name" value="Abhydrolase_1"/>
    <property type="match status" value="1"/>
</dbReference>
<evidence type="ECO:0000259" key="2">
    <source>
        <dbReference type="Pfam" id="PF00561"/>
    </source>
</evidence>
<organism evidence="3 4">
    <name type="scientific">Erythrobacter ani</name>
    <dbReference type="NCBI Taxonomy" id="2827235"/>
    <lineage>
        <taxon>Bacteria</taxon>
        <taxon>Pseudomonadati</taxon>
        <taxon>Pseudomonadota</taxon>
        <taxon>Alphaproteobacteria</taxon>
        <taxon>Sphingomonadales</taxon>
        <taxon>Erythrobacteraceae</taxon>
        <taxon>Erythrobacter/Porphyrobacter group</taxon>
        <taxon>Erythrobacter</taxon>
    </lineage>
</organism>
<dbReference type="GO" id="GO:0016787">
    <property type="term" value="F:hydrolase activity"/>
    <property type="evidence" value="ECO:0007669"/>
    <property type="project" value="UniProtKB-KW"/>
</dbReference>
<keyword evidence="1 3" id="KW-0378">Hydrolase</keyword>
<keyword evidence="4" id="KW-1185">Reference proteome</keyword>
<name>A0ABS6SMJ1_9SPHN</name>
<evidence type="ECO:0000313" key="4">
    <source>
        <dbReference type="Proteomes" id="UP000699975"/>
    </source>
</evidence>
<reference evidence="3 4" key="1">
    <citation type="submission" date="2021-04" db="EMBL/GenBank/DDBJ databases">
        <authorList>
            <person name="Pira H."/>
            <person name="Risdian C."/>
            <person name="Wink J."/>
        </authorList>
    </citation>
    <scope>NUCLEOTIDE SEQUENCE [LARGE SCALE GENOMIC DNA]</scope>
    <source>
        <strain evidence="3 4">WH131</strain>
    </source>
</reference>
<dbReference type="InterPro" id="IPR051340">
    <property type="entry name" value="Haloalkane_dehalogenase"/>
</dbReference>
<dbReference type="InterPro" id="IPR000073">
    <property type="entry name" value="AB_hydrolase_1"/>
</dbReference>
<protein>
    <submittedName>
        <fullName evidence="3">Alpha/beta hydrolase</fullName>
    </submittedName>
</protein>
<evidence type="ECO:0000256" key="1">
    <source>
        <dbReference type="ARBA" id="ARBA00022801"/>
    </source>
</evidence>
<dbReference type="PANTHER" id="PTHR42977:SF3">
    <property type="entry name" value="AB HYDROLASE-1 DOMAIN-CONTAINING PROTEIN"/>
    <property type="match status" value="1"/>
</dbReference>
<dbReference type="PANTHER" id="PTHR42977">
    <property type="entry name" value="HYDROLASE-RELATED"/>
    <property type="match status" value="1"/>
</dbReference>